<evidence type="ECO:0000313" key="3">
    <source>
        <dbReference type="Proteomes" id="UP000050761"/>
    </source>
</evidence>
<dbReference type="PROSITE" id="PS50001">
    <property type="entry name" value="SH2"/>
    <property type="match status" value="1"/>
</dbReference>
<keyword evidence="1" id="KW-0727">SH2 domain</keyword>
<dbReference type="Pfam" id="PF00017">
    <property type="entry name" value="SH2"/>
    <property type="match status" value="1"/>
</dbReference>
<evidence type="ECO:0000256" key="1">
    <source>
        <dbReference type="PROSITE-ProRule" id="PRU00191"/>
    </source>
</evidence>
<dbReference type="CDD" id="cd00173">
    <property type="entry name" value="SH2"/>
    <property type="match status" value="1"/>
</dbReference>
<feature type="domain" description="SH2" evidence="2">
    <location>
        <begin position="1"/>
        <end position="77"/>
    </location>
</feature>
<dbReference type="SUPFAM" id="SSF55550">
    <property type="entry name" value="SH2 domain"/>
    <property type="match status" value="1"/>
</dbReference>
<evidence type="ECO:0000259" key="2">
    <source>
        <dbReference type="PROSITE" id="PS50001"/>
    </source>
</evidence>
<keyword evidence="3" id="KW-1185">Reference proteome</keyword>
<dbReference type="WBParaSite" id="HPBE_0001150401-mRNA-1">
    <property type="protein sequence ID" value="HPBE_0001150401-mRNA-1"/>
    <property type="gene ID" value="HPBE_0001150401"/>
</dbReference>
<dbReference type="SMART" id="SM00252">
    <property type="entry name" value="SH2"/>
    <property type="match status" value="1"/>
</dbReference>
<evidence type="ECO:0000313" key="4">
    <source>
        <dbReference type="WBParaSite" id="HPBE_0001150401-mRNA-1"/>
    </source>
</evidence>
<dbReference type="InterPro" id="IPR036860">
    <property type="entry name" value="SH2_dom_sf"/>
</dbReference>
<sequence>LQHIGRPTATHLLRQMEPGNFIVRASSKPGCMAISVRLPDGHDTLTDHYVVHQFFYGFRTQSSPYSFRSLPLLIEHYCMHPWVFLSEHTRMLCCLLVYISLSNQSERFRSMLDFKNEKMKIKKWKKFEIEPNIFQIKVMFFTLN</sequence>
<organism evidence="3 4">
    <name type="scientific">Heligmosomoides polygyrus</name>
    <name type="common">Parasitic roundworm</name>
    <dbReference type="NCBI Taxonomy" id="6339"/>
    <lineage>
        <taxon>Eukaryota</taxon>
        <taxon>Metazoa</taxon>
        <taxon>Ecdysozoa</taxon>
        <taxon>Nematoda</taxon>
        <taxon>Chromadorea</taxon>
        <taxon>Rhabditida</taxon>
        <taxon>Rhabditina</taxon>
        <taxon>Rhabditomorpha</taxon>
        <taxon>Strongyloidea</taxon>
        <taxon>Heligmosomidae</taxon>
        <taxon>Heligmosomoides</taxon>
    </lineage>
</organism>
<proteinExistence type="predicted"/>
<accession>A0A183FTR8</accession>
<name>A0A183FTR8_HELPZ</name>
<dbReference type="AlphaFoldDB" id="A0A183FTR8"/>
<dbReference type="Proteomes" id="UP000050761">
    <property type="component" value="Unassembled WGS sequence"/>
</dbReference>
<dbReference type="Gene3D" id="3.30.505.10">
    <property type="entry name" value="SH2 domain"/>
    <property type="match status" value="1"/>
</dbReference>
<protein>
    <submittedName>
        <fullName evidence="4">SH2 domain-containing protein</fullName>
    </submittedName>
</protein>
<reference evidence="4" key="1">
    <citation type="submission" date="2019-09" db="UniProtKB">
        <authorList>
            <consortium name="WormBaseParasite"/>
        </authorList>
    </citation>
    <scope>IDENTIFICATION</scope>
</reference>
<dbReference type="InterPro" id="IPR000980">
    <property type="entry name" value="SH2"/>
</dbReference>